<keyword evidence="3" id="KW-1185">Reference proteome</keyword>
<protein>
    <recommendedName>
        <fullName evidence="1">Cysteine-rich CPCC domain-containing protein</fullName>
    </recommendedName>
</protein>
<reference evidence="3" key="1">
    <citation type="journal article" date="2019" name="Int. J. Syst. Evol. Microbiol.">
        <title>The Global Catalogue of Microorganisms (GCM) 10K type strain sequencing project: providing services to taxonomists for standard genome sequencing and annotation.</title>
        <authorList>
            <consortium name="The Broad Institute Genomics Platform"/>
            <consortium name="The Broad Institute Genome Sequencing Center for Infectious Disease"/>
            <person name="Wu L."/>
            <person name="Ma J."/>
        </authorList>
    </citation>
    <scope>NUCLEOTIDE SEQUENCE [LARGE SCALE GENOMIC DNA]</scope>
    <source>
        <strain evidence="3">JCM 16902</strain>
    </source>
</reference>
<feature type="domain" description="Cysteine-rich CPCC" evidence="1">
    <location>
        <begin position="9"/>
        <end position="82"/>
    </location>
</feature>
<comment type="caution">
    <text evidence="2">The sequence shown here is derived from an EMBL/GenBank/DDBJ whole genome shotgun (WGS) entry which is preliminary data.</text>
</comment>
<gene>
    <name evidence="2" type="ORF">GCM10022223_55840</name>
</gene>
<evidence type="ECO:0000313" key="2">
    <source>
        <dbReference type="EMBL" id="GAA3630810.1"/>
    </source>
</evidence>
<organism evidence="2 3">
    <name type="scientific">Kineosporia mesophila</name>
    <dbReference type="NCBI Taxonomy" id="566012"/>
    <lineage>
        <taxon>Bacteria</taxon>
        <taxon>Bacillati</taxon>
        <taxon>Actinomycetota</taxon>
        <taxon>Actinomycetes</taxon>
        <taxon>Kineosporiales</taxon>
        <taxon>Kineosporiaceae</taxon>
        <taxon>Kineosporia</taxon>
    </lineage>
</organism>
<dbReference type="Pfam" id="PF14206">
    <property type="entry name" value="Cys_rich_CPCC"/>
    <property type="match status" value="1"/>
</dbReference>
<dbReference type="Proteomes" id="UP001501074">
    <property type="component" value="Unassembled WGS sequence"/>
</dbReference>
<name>A0ABP7AFC3_9ACTN</name>
<dbReference type="RefSeq" id="WP_345718830.1">
    <property type="nucleotide sequence ID" value="NZ_BAAAZO010000011.1"/>
</dbReference>
<dbReference type="EMBL" id="BAAAZO010000011">
    <property type="protein sequence ID" value="GAA3630810.1"/>
    <property type="molecule type" value="Genomic_DNA"/>
</dbReference>
<sequence>MLESTPLHPCPCCGHLVFGEPPGSYNICPVCFWEDDVVQLRYPDHVGGANALSLVEAQRCYIQFGAMERRFMTHGRPAAADEPLDDGWRPMGEADRRERFEPGAQDPWPEDPTALYWWRDT</sequence>
<evidence type="ECO:0000313" key="3">
    <source>
        <dbReference type="Proteomes" id="UP001501074"/>
    </source>
</evidence>
<dbReference type="InterPro" id="IPR025983">
    <property type="entry name" value="Cys_rich_CPCC"/>
</dbReference>
<evidence type="ECO:0000259" key="1">
    <source>
        <dbReference type="Pfam" id="PF14206"/>
    </source>
</evidence>
<accession>A0ABP7AFC3</accession>
<proteinExistence type="predicted"/>